<dbReference type="Proteomes" id="UP000308600">
    <property type="component" value="Unassembled WGS sequence"/>
</dbReference>
<proteinExistence type="predicted"/>
<dbReference type="EMBL" id="ML208438">
    <property type="protein sequence ID" value="TFK65377.1"/>
    <property type="molecule type" value="Genomic_DNA"/>
</dbReference>
<sequence length="188" mass="21260">MTVFKTDQVIRSDFASTPDYVPYPPQPLSQTLVDKVVTDFCHSISPASIEEAGCAVCGELHLLTEMQPRKNLKGHLKCLEVDGISRVERLDEDDPIEEIKGPIIDYDCDYICLHCREALYKGRMPKLALANGLWIGKVPEILQELSFMEKLLISRIRLNCCFVRVSSGFRKMVSHVIAFQAPTVKVYN</sequence>
<keyword evidence="2" id="KW-1185">Reference proteome</keyword>
<evidence type="ECO:0000313" key="2">
    <source>
        <dbReference type="Proteomes" id="UP000308600"/>
    </source>
</evidence>
<protein>
    <submittedName>
        <fullName evidence="1">Uncharacterized protein</fullName>
    </submittedName>
</protein>
<evidence type="ECO:0000313" key="1">
    <source>
        <dbReference type="EMBL" id="TFK65377.1"/>
    </source>
</evidence>
<reference evidence="1 2" key="1">
    <citation type="journal article" date="2019" name="Nat. Ecol. Evol.">
        <title>Megaphylogeny resolves global patterns of mushroom evolution.</title>
        <authorList>
            <person name="Varga T."/>
            <person name="Krizsan K."/>
            <person name="Foldi C."/>
            <person name="Dima B."/>
            <person name="Sanchez-Garcia M."/>
            <person name="Sanchez-Ramirez S."/>
            <person name="Szollosi G.J."/>
            <person name="Szarkandi J.G."/>
            <person name="Papp V."/>
            <person name="Albert L."/>
            <person name="Andreopoulos W."/>
            <person name="Angelini C."/>
            <person name="Antonin V."/>
            <person name="Barry K.W."/>
            <person name="Bougher N.L."/>
            <person name="Buchanan P."/>
            <person name="Buyck B."/>
            <person name="Bense V."/>
            <person name="Catcheside P."/>
            <person name="Chovatia M."/>
            <person name="Cooper J."/>
            <person name="Damon W."/>
            <person name="Desjardin D."/>
            <person name="Finy P."/>
            <person name="Geml J."/>
            <person name="Haridas S."/>
            <person name="Hughes K."/>
            <person name="Justo A."/>
            <person name="Karasinski D."/>
            <person name="Kautmanova I."/>
            <person name="Kiss B."/>
            <person name="Kocsube S."/>
            <person name="Kotiranta H."/>
            <person name="LaButti K.M."/>
            <person name="Lechner B.E."/>
            <person name="Liimatainen K."/>
            <person name="Lipzen A."/>
            <person name="Lukacs Z."/>
            <person name="Mihaltcheva S."/>
            <person name="Morgado L.N."/>
            <person name="Niskanen T."/>
            <person name="Noordeloos M.E."/>
            <person name="Ohm R.A."/>
            <person name="Ortiz-Santana B."/>
            <person name="Ovrebo C."/>
            <person name="Racz N."/>
            <person name="Riley R."/>
            <person name="Savchenko A."/>
            <person name="Shiryaev A."/>
            <person name="Soop K."/>
            <person name="Spirin V."/>
            <person name="Szebenyi C."/>
            <person name="Tomsovsky M."/>
            <person name="Tulloss R.E."/>
            <person name="Uehling J."/>
            <person name="Grigoriev I.V."/>
            <person name="Vagvolgyi C."/>
            <person name="Papp T."/>
            <person name="Martin F.M."/>
            <person name="Miettinen O."/>
            <person name="Hibbett D.S."/>
            <person name="Nagy L.G."/>
        </authorList>
    </citation>
    <scope>NUCLEOTIDE SEQUENCE [LARGE SCALE GENOMIC DNA]</scope>
    <source>
        <strain evidence="1 2">NL-1719</strain>
    </source>
</reference>
<name>A0ACD3AKH2_9AGAR</name>
<feature type="non-terminal residue" evidence="1">
    <location>
        <position position="188"/>
    </location>
</feature>
<accession>A0ACD3AKH2</accession>
<gene>
    <name evidence="1" type="ORF">BDN72DRAFT_773409</name>
</gene>
<organism evidence="1 2">
    <name type="scientific">Pluteus cervinus</name>
    <dbReference type="NCBI Taxonomy" id="181527"/>
    <lineage>
        <taxon>Eukaryota</taxon>
        <taxon>Fungi</taxon>
        <taxon>Dikarya</taxon>
        <taxon>Basidiomycota</taxon>
        <taxon>Agaricomycotina</taxon>
        <taxon>Agaricomycetes</taxon>
        <taxon>Agaricomycetidae</taxon>
        <taxon>Agaricales</taxon>
        <taxon>Pluteineae</taxon>
        <taxon>Pluteaceae</taxon>
        <taxon>Pluteus</taxon>
    </lineage>
</organism>